<name>A0A1S2VA44_9BACT</name>
<protein>
    <submittedName>
        <fullName evidence="7">RagB/SusD family nutrient uptake outer membrane protein</fullName>
    </submittedName>
</protein>
<dbReference type="Pfam" id="PF07980">
    <property type="entry name" value="SusD_RagB"/>
    <property type="match status" value="1"/>
</dbReference>
<comment type="subcellular location">
    <subcellularLocation>
        <location evidence="1">Cell outer membrane</location>
    </subcellularLocation>
</comment>
<dbReference type="AlphaFoldDB" id="A0A1S2VA44"/>
<keyword evidence="4" id="KW-0472">Membrane</keyword>
<dbReference type="GO" id="GO:0009279">
    <property type="term" value="C:cell outer membrane"/>
    <property type="evidence" value="ECO:0007669"/>
    <property type="project" value="UniProtKB-SubCell"/>
</dbReference>
<dbReference type="RefSeq" id="WP_071506826.1">
    <property type="nucleotide sequence ID" value="NZ_MORL01000073.1"/>
</dbReference>
<dbReference type="Proteomes" id="UP000181790">
    <property type="component" value="Unassembled WGS sequence"/>
</dbReference>
<sequence>TRAAKPGKTAAMQIKADQVTLDFILDERARELAGEQIRWFDLKRTGKLIERIKAYAPDNAVNLQDYHTLRPIPQTQLDAVTNKTDFKQNPGYQ</sequence>
<feature type="non-terminal residue" evidence="7">
    <location>
        <position position="1"/>
    </location>
</feature>
<dbReference type="InterPro" id="IPR011990">
    <property type="entry name" value="TPR-like_helical_dom_sf"/>
</dbReference>
<dbReference type="Gene3D" id="1.25.40.390">
    <property type="match status" value="1"/>
</dbReference>
<organism evidence="7 8">
    <name type="scientific">Arsenicibacter rosenii</name>
    <dbReference type="NCBI Taxonomy" id="1750698"/>
    <lineage>
        <taxon>Bacteria</taxon>
        <taxon>Pseudomonadati</taxon>
        <taxon>Bacteroidota</taxon>
        <taxon>Cytophagia</taxon>
        <taxon>Cytophagales</taxon>
        <taxon>Spirosomataceae</taxon>
        <taxon>Arsenicibacter</taxon>
    </lineage>
</organism>
<evidence type="ECO:0000313" key="7">
    <source>
        <dbReference type="EMBL" id="OIN55542.1"/>
    </source>
</evidence>
<evidence type="ECO:0000313" key="8">
    <source>
        <dbReference type="Proteomes" id="UP000181790"/>
    </source>
</evidence>
<keyword evidence="5" id="KW-0998">Cell outer membrane</keyword>
<evidence type="ECO:0000256" key="4">
    <source>
        <dbReference type="ARBA" id="ARBA00023136"/>
    </source>
</evidence>
<comment type="caution">
    <text evidence="7">The sequence shown here is derived from an EMBL/GenBank/DDBJ whole genome shotgun (WGS) entry which is preliminary data.</text>
</comment>
<evidence type="ECO:0000256" key="3">
    <source>
        <dbReference type="ARBA" id="ARBA00022729"/>
    </source>
</evidence>
<evidence type="ECO:0000259" key="6">
    <source>
        <dbReference type="Pfam" id="PF07980"/>
    </source>
</evidence>
<keyword evidence="3" id="KW-0732">Signal</keyword>
<gene>
    <name evidence="7" type="ORF">BLX24_29605</name>
</gene>
<evidence type="ECO:0000256" key="2">
    <source>
        <dbReference type="ARBA" id="ARBA00006275"/>
    </source>
</evidence>
<proteinExistence type="inferred from homology"/>
<evidence type="ECO:0000256" key="1">
    <source>
        <dbReference type="ARBA" id="ARBA00004442"/>
    </source>
</evidence>
<dbReference type="SUPFAM" id="SSF48452">
    <property type="entry name" value="TPR-like"/>
    <property type="match status" value="1"/>
</dbReference>
<dbReference type="EMBL" id="MORL01000073">
    <property type="protein sequence ID" value="OIN55542.1"/>
    <property type="molecule type" value="Genomic_DNA"/>
</dbReference>
<reference evidence="7 8" key="1">
    <citation type="submission" date="2016-10" db="EMBL/GenBank/DDBJ databases">
        <title>Arsenicibacter rosenii gen. nov., sp. nov., an efficient arsenic-methylating bacterium isolated from an arsenic-contaminated paddy soil.</title>
        <authorList>
            <person name="Huang K."/>
        </authorList>
    </citation>
    <scope>NUCLEOTIDE SEQUENCE [LARGE SCALE GENOMIC DNA]</scope>
    <source>
        <strain evidence="7 8">SM-1</strain>
    </source>
</reference>
<accession>A0A1S2VA44</accession>
<dbReference type="OrthoDB" id="9792139at2"/>
<feature type="domain" description="RagB/SusD" evidence="6">
    <location>
        <begin position="1"/>
        <end position="92"/>
    </location>
</feature>
<dbReference type="InterPro" id="IPR012944">
    <property type="entry name" value="SusD_RagB_dom"/>
</dbReference>
<comment type="similarity">
    <text evidence="2">Belongs to the SusD family.</text>
</comment>
<keyword evidence="8" id="KW-1185">Reference proteome</keyword>
<evidence type="ECO:0000256" key="5">
    <source>
        <dbReference type="ARBA" id="ARBA00023237"/>
    </source>
</evidence>